<protein>
    <submittedName>
        <fullName evidence="1">Uncharacterized protein</fullName>
    </submittedName>
</protein>
<name>A0A5C5WMR7_9BACT</name>
<organism evidence="1 2">
    <name type="scientific">Allorhodopirellula solitaria</name>
    <dbReference type="NCBI Taxonomy" id="2527987"/>
    <lineage>
        <taxon>Bacteria</taxon>
        <taxon>Pseudomonadati</taxon>
        <taxon>Planctomycetota</taxon>
        <taxon>Planctomycetia</taxon>
        <taxon>Pirellulales</taxon>
        <taxon>Pirellulaceae</taxon>
        <taxon>Allorhodopirellula</taxon>
    </lineage>
</organism>
<reference evidence="1 2" key="1">
    <citation type="submission" date="2019-02" db="EMBL/GenBank/DDBJ databases">
        <title>Deep-cultivation of Planctomycetes and their phenomic and genomic characterization uncovers novel biology.</title>
        <authorList>
            <person name="Wiegand S."/>
            <person name="Jogler M."/>
            <person name="Boedeker C."/>
            <person name="Pinto D."/>
            <person name="Vollmers J."/>
            <person name="Rivas-Marin E."/>
            <person name="Kohn T."/>
            <person name="Peeters S.H."/>
            <person name="Heuer A."/>
            <person name="Rast P."/>
            <person name="Oberbeckmann S."/>
            <person name="Bunk B."/>
            <person name="Jeske O."/>
            <person name="Meyerdierks A."/>
            <person name="Storesund J.E."/>
            <person name="Kallscheuer N."/>
            <person name="Luecker S."/>
            <person name="Lage O.M."/>
            <person name="Pohl T."/>
            <person name="Merkel B.J."/>
            <person name="Hornburger P."/>
            <person name="Mueller R.-W."/>
            <person name="Bruemmer F."/>
            <person name="Labrenz M."/>
            <person name="Spormann A.M."/>
            <person name="Op Den Camp H."/>
            <person name="Overmann J."/>
            <person name="Amann R."/>
            <person name="Jetten M.S.M."/>
            <person name="Mascher T."/>
            <person name="Medema M.H."/>
            <person name="Devos D.P."/>
            <person name="Kaster A.-K."/>
            <person name="Ovreas L."/>
            <person name="Rohde M."/>
            <person name="Galperin M.Y."/>
            <person name="Jogler C."/>
        </authorList>
    </citation>
    <scope>NUCLEOTIDE SEQUENCE [LARGE SCALE GENOMIC DNA]</scope>
    <source>
        <strain evidence="1 2">CA85</strain>
    </source>
</reference>
<keyword evidence="2" id="KW-1185">Reference proteome</keyword>
<evidence type="ECO:0000313" key="2">
    <source>
        <dbReference type="Proteomes" id="UP000318053"/>
    </source>
</evidence>
<accession>A0A5C5WMR7</accession>
<dbReference type="Proteomes" id="UP000318053">
    <property type="component" value="Unassembled WGS sequence"/>
</dbReference>
<comment type="caution">
    <text evidence="1">The sequence shown here is derived from an EMBL/GenBank/DDBJ whole genome shotgun (WGS) entry which is preliminary data.</text>
</comment>
<dbReference type="AlphaFoldDB" id="A0A5C5WMR7"/>
<gene>
    <name evidence="1" type="ORF">CA85_50940</name>
</gene>
<dbReference type="EMBL" id="SJPK01000032">
    <property type="protein sequence ID" value="TWT52126.1"/>
    <property type="molecule type" value="Genomic_DNA"/>
</dbReference>
<proteinExistence type="predicted"/>
<sequence>MLTKQVQHRRPENGMIRRHSVGYRHLTGVGTTAALSNPFTLASLRKRLILEPASRCAYSVFRGFLSSPFRPESEGLDIAIYGYAIHGIG</sequence>
<evidence type="ECO:0000313" key="1">
    <source>
        <dbReference type="EMBL" id="TWT52126.1"/>
    </source>
</evidence>